<dbReference type="InterPro" id="IPR016024">
    <property type="entry name" value="ARM-type_fold"/>
</dbReference>
<name>G7DVG8_MIXOS</name>
<reference evidence="12 13" key="2">
    <citation type="journal article" date="2012" name="Open Biol.">
        <title>Characteristics of nucleosomes and linker DNA regions on the genome of the basidiomycete Mixia osmundae revealed by mono- and dinucleosome mapping.</title>
        <authorList>
            <person name="Nishida H."/>
            <person name="Kondo S."/>
            <person name="Matsumoto T."/>
            <person name="Suzuki Y."/>
            <person name="Yoshikawa H."/>
            <person name="Taylor T.D."/>
            <person name="Sugiyama J."/>
        </authorList>
    </citation>
    <scope>NUCLEOTIDE SEQUENCE [LARGE SCALE GENOMIC DNA]</scope>
    <source>
        <strain evidence="13">CBS 9802 / IAM 14324 / JCM 22182 / KY 12970</strain>
    </source>
</reference>
<feature type="domain" description="TOG" evidence="11">
    <location>
        <begin position="2"/>
        <end position="238"/>
    </location>
</feature>
<dbReference type="PROSITE" id="PS50077">
    <property type="entry name" value="HEAT_REPEAT"/>
    <property type="match status" value="2"/>
</dbReference>
<evidence type="ECO:0000256" key="3">
    <source>
        <dbReference type="ARBA" id="ARBA00022618"/>
    </source>
</evidence>
<dbReference type="GO" id="GO:0000022">
    <property type="term" value="P:mitotic spindle elongation"/>
    <property type="evidence" value="ECO:0007669"/>
    <property type="project" value="UniProtKB-ARBA"/>
</dbReference>
<comment type="caution">
    <text evidence="12">The sequence shown here is derived from an EMBL/GenBank/DDBJ whole genome shotgun (WGS) entry which is preliminary data.</text>
</comment>
<dbReference type="GO" id="GO:0030951">
    <property type="term" value="P:establishment or maintenance of microtubule cytoskeleton polarity"/>
    <property type="evidence" value="ECO:0007669"/>
    <property type="project" value="InterPro"/>
</dbReference>
<keyword evidence="13" id="KW-1185">Reference proteome</keyword>
<dbReference type="InParanoid" id="G7DVG8"/>
<dbReference type="InterPro" id="IPR021133">
    <property type="entry name" value="HEAT_type_2"/>
</dbReference>
<dbReference type="OMA" id="NWKERKE"/>
<dbReference type="GO" id="GO:0044732">
    <property type="term" value="C:mitotic spindle pole body"/>
    <property type="evidence" value="ECO:0007669"/>
    <property type="project" value="UniProtKB-ARBA"/>
</dbReference>
<protein>
    <recommendedName>
        <fullName evidence="11">TOG domain-containing protein</fullName>
    </recommendedName>
</protein>
<gene>
    <name evidence="12" type="primary">Mo01230</name>
    <name evidence="12" type="ORF">E5Q_01230</name>
</gene>
<dbReference type="STRING" id="764103.G7DVG8"/>
<feature type="region of interest" description="Disordered" evidence="10">
    <location>
        <begin position="1454"/>
        <end position="1536"/>
    </location>
</feature>
<dbReference type="GO" id="GO:0051315">
    <property type="term" value="P:attachment of mitotic spindle microtubules to kinetochore"/>
    <property type="evidence" value="ECO:0007669"/>
    <property type="project" value="UniProtKB-ARBA"/>
</dbReference>
<dbReference type="GO" id="GO:1990571">
    <property type="term" value="P:meiotic centromere clustering"/>
    <property type="evidence" value="ECO:0007669"/>
    <property type="project" value="UniProtKB-ARBA"/>
</dbReference>
<evidence type="ECO:0000256" key="10">
    <source>
        <dbReference type="SAM" id="MobiDB-lite"/>
    </source>
</evidence>
<dbReference type="GO" id="GO:0099070">
    <property type="term" value="C:static microtubule bundle"/>
    <property type="evidence" value="ECO:0007669"/>
    <property type="project" value="UniProtKB-ARBA"/>
</dbReference>
<keyword evidence="5" id="KW-0498">Mitosis</keyword>
<feature type="region of interest" description="Disordered" evidence="10">
    <location>
        <begin position="850"/>
        <end position="874"/>
    </location>
</feature>
<dbReference type="SUPFAM" id="SSF48371">
    <property type="entry name" value="ARM repeat"/>
    <property type="match status" value="2"/>
</dbReference>
<dbReference type="EMBL" id="BABT02000041">
    <property type="protein sequence ID" value="GAA94578.1"/>
    <property type="molecule type" value="Genomic_DNA"/>
</dbReference>
<proteinExistence type="inferred from homology"/>
<feature type="region of interest" description="Disordered" evidence="10">
    <location>
        <begin position="547"/>
        <end position="590"/>
    </location>
</feature>
<feature type="compositionally biased region" description="Polar residues" evidence="10">
    <location>
        <begin position="1143"/>
        <end position="1153"/>
    </location>
</feature>
<sequence>MDGPQPEAPNYDSLSIEDKLSHKAWSGRQDGYIALAKSFRLSASDDDPVFDIFNRDAGLIKRAVCDAHAAAQERALECVLAYLTYGPAQATARSRETVVTALVEKCLGSARAGTKLKAIELALAYVEVDDGADGVIADLTPGLKAKQPKTVAATAAALKEIVKYFGVKGIFAPKVVLALLPSIFEHPDKNVRAEGTLLVQELHRFSCTGLDAALSSLKPIQTKELSELLATMDSEGSGKGSGRATRLTRAEQRQRTIRSAEQALEGFTGLAGSIDERAASPAIVAAAEEEEDSDEWETAEPVDVLAKIPENFETQVVAVKWDERKAALEPVLAAAKVVRIKPLDYSPVMRLLAGRIKSDSQYLCLQLSAQCIQAFAAGLRSDFAPYRPIVMPPLFEKLKEKKQSILDAVTSTLDAIALITPLFELLPDLATYIKHKVPAVKEQTARLIGRTLAKTLSLPSPGDTKTLAALLVNAMEDSCEPLRAAAAEALGILLKLVGERPLAATIDGLDDIRKKKVRAAHDEAVIAYKGTGAKSAPAVAPAARAQPVRAALPPSKATSTLANKENVAPAAKSNTGDFRSAPVARPTQPTAIRPAVKAVPAMRPAASKSSAPAIAAKPVEPLRFKFSADDVEPYAQDNLPQQTVAGFSSAAWKDRVEALTELEKLVKEQSTLEAEAVVRILSKKPGWKESNIQVWAKMLAVFQSLTVCETFSKACIALTVSHVSEKLSEAKHKAALSALLTTYAEKTSLQYVLGQAYEPFGKLKAPKAQADALAWVDESLRDFGIDGISLRELIEYLKTGLKSANAAVRANAQKAVVTLRLYVGPDLRSRLEDLNATLLAALDSEFAKVAEQPPPEPTRFSAESQGPSKAAAPSLAQLDAEESEAIPRVALDKLIPASALAQLDDANWKVRKEQLEIVQQLLNDNPRLQPSLGGLPAGLKLRLSDSNRVVQLLALSLLAKLAIAVGKPFERHCKIFAPPVLAATADAKVSEASLAALSAMSESCGLAVLLPAVTKAFENPNPSLRKELLDWLQPRSAAAQADLKPLVAPILACCEDRAPEVRKSAQALLPAVVSAVGPSYVHSQTTSMKPATRSTLAPLIDAAAASSNANAEPLVAAPPALVQISPVVKSPPRSPTPGPVRSGLSTRPASMSTRPPRASLTSGLAPPAQSSFNEETAADLPCFASGNADDKLARATRDVGFAKWGVDGPSRADLIDSLKQALAGCLEPTLYEKLFRADHHSERDTLLGLDLLIRPLVPTENIMQRDRATFLANADLLYKYITLRLASTSTSIILRCFDLFDALLSMTSACDQTLSDYEVSVFMPSLVIKIGDGKETTRQRVHTVIKSICTLHPNSKIFTTLLEHGLENKNSRVRSETLEEVGHILQRNGISVCQPARALPRIAVLIEDKDSTTRSAALTVLAIAYPMLGDTLWSNVGKLSDKSLSLLEEKLKRTPTGLVSRGQSSSSAPSTPSRNPTRAINGTPASIRQASVLPGSSNRMPSVSRAGSGSLPNSGAVTPQRRQSVQTERAATGSYQETIQQARQPDLDLSDMDTCVDCMLNQDPQIRNSALKAAAQIAANRPAEVLPYAEVVAASSTRILREVFEDLSDESPLLTLKGAKYVLTLLNSMFDKAILAQALTVGTLTSIMAELIRRLLETEPSVAAGTAIAGLHKTLNTLLIRVLLRSERTVCFGALLALLLDAAQPLRDLEGVELELRAAYAELAMKCTWRITKGLEDDIKAGRIDVSQLLLDVHLFMSAIGQDEWRRRAADGVKLADGPQRAVKTIIATTLRVLGTSVFQQTLRIPDADSSPVLEYLTRQATAAKLLTQPLPVANGVVGQASSEKAQVDPHLEAERQELKRIFDRIGAADTHAAGIAELYDFKQSHPGGAAQEFLDKTQPHFQKYIARAMSNLADRREQERLSRDVD</sequence>
<dbReference type="eggNOG" id="KOG1820">
    <property type="taxonomic scope" value="Eukaryota"/>
</dbReference>
<dbReference type="RefSeq" id="XP_014564867.1">
    <property type="nucleotide sequence ID" value="XM_014709381.1"/>
</dbReference>
<accession>G7DVG8</accession>
<dbReference type="GO" id="GO:0005881">
    <property type="term" value="C:cytoplasmic microtubule"/>
    <property type="evidence" value="ECO:0007669"/>
    <property type="project" value="UniProtKB-ARBA"/>
</dbReference>
<dbReference type="InterPro" id="IPR045110">
    <property type="entry name" value="XMAP215"/>
</dbReference>
<dbReference type="Pfam" id="PF21041">
    <property type="entry name" value="XMAP215_CLASP_TOG"/>
    <property type="match status" value="3"/>
</dbReference>
<dbReference type="GO" id="GO:0051301">
    <property type="term" value="P:cell division"/>
    <property type="evidence" value="ECO:0007669"/>
    <property type="project" value="UniProtKB-KW"/>
</dbReference>
<dbReference type="Gene3D" id="1.25.10.10">
    <property type="entry name" value="Leucine-rich Repeat Variant"/>
    <property type="match status" value="5"/>
</dbReference>
<dbReference type="SMART" id="SM01349">
    <property type="entry name" value="TOG"/>
    <property type="match status" value="5"/>
</dbReference>
<evidence type="ECO:0000256" key="8">
    <source>
        <dbReference type="ARBA" id="ARBA00025722"/>
    </source>
</evidence>
<dbReference type="InterPro" id="IPR034085">
    <property type="entry name" value="TOG"/>
</dbReference>
<evidence type="ECO:0000313" key="13">
    <source>
        <dbReference type="Proteomes" id="UP000009131"/>
    </source>
</evidence>
<dbReference type="Proteomes" id="UP000009131">
    <property type="component" value="Unassembled WGS sequence"/>
</dbReference>
<dbReference type="InterPro" id="IPR011989">
    <property type="entry name" value="ARM-like"/>
</dbReference>
<feature type="region of interest" description="Disordered" evidence="10">
    <location>
        <begin position="1126"/>
        <end position="1171"/>
    </location>
</feature>
<evidence type="ECO:0000256" key="5">
    <source>
        <dbReference type="ARBA" id="ARBA00022776"/>
    </source>
</evidence>
<evidence type="ECO:0000256" key="9">
    <source>
        <dbReference type="PROSITE-ProRule" id="PRU00103"/>
    </source>
</evidence>
<evidence type="ECO:0000256" key="6">
    <source>
        <dbReference type="ARBA" id="ARBA00023212"/>
    </source>
</evidence>
<keyword evidence="2" id="KW-0963">Cytoplasm</keyword>
<dbReference type="GO" id="GO:0046785">
    <property type="term" value="P:microtubule polymerization"/>
    <property type="evidence" value="ECO:0007669"/>
    <property type="project" value="InterPro"/>
</dbReference>
<evidence type="ECO:0000259" key="11">
    <source>
        <dbReference type="SMART" id="SM01349"/>
    </source>
</evidence>
<dbReference type="HOGENOM" id="CLU_000539_0_0_1"/>
<dbReference type="OrthoDB" id="205662at2759"/>
<evidence type="ECO:0000256" key="7">
    <source>
        <dbReference type="ARBA" id="ARBA00023306"/>
    </source>
</evidence>
<evidence type="ECO:0000256" key="4">
    <source>
        <dbReference type="ARBA" id="ARBA00022737"/>
    </source>
</evidence>
<feature type="compositionally biased region" description="Polar residues" evidence="10">
    <location>
        <begin position="1483"/>
        <end position="1536"/>
    </location>
</feature>
<dbReference type="GO" id="GO:0061863">
    <property type="term" value="F:microtubule plus end polymerase"/>
    <property type="evidence" value="ECO:0007669"/>
    <property type="project" value="InterPro"/>
</dbReference>
<reference evidence="12 13" key="1">
    <citation type="journal article" date="2011" name="J. Gen. Appl. Microbiol.">
        <title>Draft genome sequencing of the enigmatic basidiomycete Mixia osmundae.</title>
        <authorList>
            <person name="Nishida H."/>
            <person name="Nagatsuka Y."/>
            <person name="Sugiyama J."/>
        </authorList>
    </citation>
    <scope>NUCLEOTIDE SEQUENCE [LARGE SCALE GENOMIC DNA]</scope>
    <source>
        <strain evidence="13">CBS 9802 / IAM 14324 / JCM 22182 / KY 12970</strain>
    </source>
</reference>
<comment type="subcellular location">
    <subcellularLocation>
        <location evidence="1">Cytoplasm</location>
        <location evidence="1">Cytoskeleton</location>
        <location evidence="1">Microtubule organizing center</location>
        <location evidence="1">Centrosome</location>
    </subcellularLocation>
</comment>
<evidence type="ECO:0000313" key="12">
    <source>
        <dbReference type="EMBL" id="GAA94578.1"/>
    </source>
</evidence>
<feature type="repeat" description="HEAT" evidence="9">
    <location>
        <begin position="1046"/>
        <end position="1084"/>
    </location>
</feature>
<feature type="domain" description="TOG" evidence="11">
    <location>
        <begin position="884"/>
        <end position="1109"/>
    </location>
</feature>
<evidence type="ECO:0000256" key="1">
    <source>
        <dbReference type="ARBA" id="ARBA00004300"/>
    </source>
</evidence>
<dbReference type="InterPro" id="IPR048491">
    <property type="entry name" value="XMAP215_CLASP_TOG"/>
</dbReference>
<feature type="repeat" description="HEAT" evidence="9">
    <location>
        <begin position="467"/>
        <end position="505"/>
    </location>
</feature>
<organism evidence="12 13">
    <name type="scientific">Mixia osmundae (strain CBS 9802 / IAM 14324 / JCM 22182 / KY 12970)</name>
    <dbReference type="NCBI Taxonomy" id="764103"/>
    <lineage>
        <taxon>Eukaryota</taxon>
        <taxon>Fungi</taxon>
        <taxon>Dikarya</taxon>
        <taxon>Basidiomycota</taxon>
        <taxon>Pucciniomycotina</taxon>
        <taxon>Mixiomycetes</taxon>
        <taxon>Mixiales</taxon>
        <taxon>Mixiaceae</taxon>
        <taxon>Mixia</taxon>
    </lineage>
</organism>
<keyword evidence="4" id="KW-0677">Repeat</keyword>
<keyword evidence="6" id="KW-0206">Cytoskeleton</keyword>
<feature type="domain" description="TOG" evidence="11">
    <location>
        <begin position="1213"/>
        <end position="1460"/>
    </location>
</feature>
<feature type="compositionally biased region" description="Low complexity" evidence="10">
    <location>
        <begin position="1460"/>
        <end position="1478"/>
    </location>
</feature>
<comment type="similarity">
    <text evidence="8">Belongs to the TOG/XMAP215 family.</text>
</comment>
<feature type="domain" description="TOG" evidence="11">
    <location>
        <begin position="295"/>
        <end position="534"/>
    </location>
</feature>
<dbReference type="PANTHER" id="PTHR12609">
    <property type="entry name" value="MICROTUBULE ASSOCIATED PROTEIN XMAP215"/>
    <property type="match status" value="1"/>
</dbReference>
<evidence type="ECO:0000256" key="2">
    <source>
        <dbReference type="ARBA" id="ARBA00022490"/>
    </source>
</evidence>
<feature type="domain" description="TOG" evidence="11">
    <location>
        <begin position="625"/>
        <end position="855"/>
    </location>
</feature>
<dbReference type="FunFam" id="1.25.10.10:FF:000050">
    <property type="entry name" value="Cytoskeleton-associated protein 5 isoform X1"/>
    <property type="match status" value="1"/>
</dbReference>
<keyword evidence="7" id="KW-0131">Cell cycle</keyword>
<dbReference type="GO" id="GO:1990498">
    <property type="term" value="C:mitotic spindle microtubule"/>
    <property type="evidence" value="ECO:0007669"/>
    <property type="project" value="UniProtKB-ARBA"/>
</dbReference>
<dbReference type="FunFam" id="1.25.10.10:FF:000019">
    <property type="entry name" value="Cytoskeleton-associated protein 5"/>
    <property type="match status" value="1"/>
</dbReference>
<dbReference type="GO" id="GO:0051010">
    <property type="term" value="F:microtubule plus-end binding"/>
    <property type="evidence" value="ECO:0007669"/>
    <property type="project" value="InterPro"/>
</dbReference>
<keyword evidence="3" id="KW-0132">Cell division</keyword>